<gene>
    <name evidence="1" type="ORF">LMG9449_2562</name>
</gene>
<sequence>MEKIKLIVSDIDGTVLDSKNNVDFQLREIISTLREQSIPFVLASARSPFGILSVAEKLGLENLPMACYNGALIGNFKDGVFYNISEHLINIKELKAILKLLSKNFPEISVSLYYGIEWVVEKLDKWVLIESEIVNSIPKIDTFIEKKAHKLLLIGNSKEIKKLFSVLQNENFKDTDFYLSKENYLEVTAKNVSKEHALKELAKHYGLSLAETMTIGDNFNDIPMLESAGIGVAMGNAPKEVKSHATKITSSNNKSGVSLAIKTYVLK</sequence>
<dbReference type="AlphaFoldDB" id="A0A0V8DM77"/>
<dbReference type="CDD" id="cd07516">
    <property type="entry name" value="HAD_Pase"/>
    <property type="match status" value="1"/>
</dbReference>
<evidence type="ECO:0000313" key="2">
    <source>
        <dbReference type="Proteomes" id="UP000053612"/>
    </source>
</evidence>
<accession>A0A0V8DM77</accession>
<dbReference type="PATRIC" id="fig|1360.109.peg.541"/>
<keyword evidence="1" id="KW-0378">Hydrolase</keyword>
<protein>
    <submittedName>
        <fullName evidence="1">Hydrolase haloacid dehalogenase-like family</fullName>
    </submittedName>
</protein>
<dbReference type="NCBIfam" id="TIGR01484">
    <property type="entry name" value="HAD-SF-IIB"/>
    <property type="match status" value="1"/>
</dbReference>
<dbReference type="PANTHER" id="PTHR10000">
    <property type="entry name" value="PHOSPHOSERINE PHOSPHATASE"/>
    <property type="match status" value="1"/>
</dbReference>
<dbReference type="InterPro" id="IPR023214">
    <property type="entry name" value="HAD_sf"/>
</dbReference>
<dbReference type="GO" id="GO:0000287">
    <property type="term" value="F:magnesium ion binding"/>
    <property type="evidence" value="ECO:0007669"/>
    <property type="project" value="TreeGrafter"/>
</dbReference>
<dbReference type="Proteomes" id="UP000053612">
    <property type="component" value="Unassembled WGS sequence"/>
</dbReference>
<dbReference type="SFLD" id="SFLDS00003">
    <property type="entry name" value="Haloacid_Dehalogenase"/>
    <property type="match status" value="1"/>
</dbReference>
<dbReference type="Gene3D" id="3.30.1240.10">
    <property type="match status" value="1"/>
</dbReference>
<dbReference type="NCBIfam" id="TIGR00099">
    <property type="entry name" value="Cof-subfamily"/>
    <property type="match status" value="1"/>
</dbReference>
<dbReference type="SUPFAM" id="SSF56784">
    <property type="entry name" value="HAD-like"/>
    <property type="match status" value="1"/>
</dbReference>
<dbReference type="RefSeq" id="WP_058225421.1">
    <property type="nucleotide sequence ID" value="NZ_LKLS01000214.1"/>
</dbReference>
<dbReference type="Pfam" id="PF08282">
    <property type="entry name" value="Hydrolase_3"/>
    <property type="match status" value="1"/>
</dbReference>
<dbReference type="InterPro" id="IPR000150">
    <property type="entry name" value="Cof"/>
</dbReference>
<comment type="caution">
    <text evidence="1">The sequence shown here is derived from an EMBL/GenBank/DDBJ whole genome shotgun (WGS) entry which is preliminary data.</text>
</comment>
<organism evidence="1 2">
    <name type="scientific">Lactococcus lactis subsp. lactis</name>
    <name type="common">Streptococcus lactis</name>
    <dbReference type="NCBI Taxonomy" id="1360"/>
    <lineage>
        <taxon>Bacteria</taxon>
        <taxon>Bacillati</taxon>
        <taxon>Bacillota</taxon>
        <taxon>Bacilli</taxon>
        <taxon>Lactobacillales</taxon>
        <taxon>Streptococcaceae</taxon>
        <taxon>Lactococcus</taxon>
    </lineage>
</organism>
<dbReference type="SFLD" id="SFLDG01140">
    <property type="entry name" value="C2.B:_Phosphomannomutase_and_P"/>
    <property type="match status" value="1"/>
</dbReference>
<dbReference type="GO" id="GO:0005829">
    <property type="term" value="C:cytosol"/>
    <property type="evidence" value="ECO:0007669"/>
    <property type="project" value="TreeGrafter"/>
</dbReference>
<dbReference type="PANTHER" id="PTHR10000:SF8">
    <property type="entry name" value="HAD SUPERFAMILY HYDROLASE-LIKE, TYPE 3"/>
    <property type="match status" value="1"/>
</dbReference>
<evidence type="ECO:0000313" key="1">
    <source>
        <dbReference type="EMBL" id="KSU14321.1"/>
    </source>
</evidence>
<dbReference type="Gene3D" id="3.40.50.1000">
    <property type="entry name" value="HAD superfamily/HAD-like"/>
    <property type="match status" value="1"/>
</dbReference>
<dbReference type="InterPro" id="IPR006379">
    <property type="entry name" value="HAD-SF_hydro_IIB"/>
</dbReference>
<reference evidence="2" key="1">
    <citation type="submission" date="2015-10" db="EMBL/GenBank/DDBJ databases">
        <title>Draft Genome Sequences of 11 Lactococcus lactis subspecies cremoris strains.</title>
        <authorList>
            <person name="Wels M."/>
            <person name="Backus L."/>
            <person name="Boekhorst J."/>
            <person name="Dijkstra A."/>
            <person name="Beerthuizen M."/>
            <person name="Kelly W."/>
            <person name="Siezen R."/>
            <person name="Bachmann H."/>
            <person name="Van Hijum S."/>
        </authorList>
    </citation>
    <scope>NUCLEOTIDE SEQUENCE [LARGE SCALE GENOMIC DNA]</scope>
    <source>
        <strain evidence="2">LMG9449</strain>
    </source>
</reference>
<dbReference type="EMBL" id="LKLS01000214">
    <property type="protein sequence ID" value="KSU14321.1"/>
    <property type="molecule type" value="Genomic_DNA"/>
</dbReference>
<dbReference type="GO" id="GO:0016791">
    <property type="term" value="F:phosphatase activity"/>
    <property type="evidence" value="ECO:0007669"/>
    <property type="project" value="UniProtKB-ARBA"/>
</dbReference>
<name>A0A0V8DM77_LACLL</name>
<dbReference type="InterPro" id="IPR036412">
    <property type="entry name" value="HAD-like_sf"/>
</dbReference>
<proteinExistence type="predicted"/>
<dbReference type="PROSITE" id="PS01229">
    <property type="entry name" value="COF_2"/>
    <property type="match status" value="1"/>
</dbReference>